<evidence type="ECO:0000313" key="4">
    <source>
        <dbReference type="Proteomes" id="UP000692954"/>
    </source>
</evidence>
<keyword evidence="1" id="KW-0677">Repeat</keyword>
<organism evidence="3 4">
    <name type="scientific">Paramecium sonneborni</name>
    <dbReference type="NCBI Taxonomy" id="65129"/>
    <lineage>
        <taxon>Eukaryota</taxon>
        <taxon>Sar</taxon>
        <taxon>Alveolata</taxon>
        <taxon>Ciliophora</taxon>
        <taxon>Intramacronucleata</taxon>
        <taxon>Oligohymenophorea</taxon>
        <taxon>Peniculida</taxon>
        <taxon>Parameciidae</taxon>
        <taxon>Paramecium</taxon>
    </lineage>
</organism>
<feature type="region of interest" description="Disordered" evidence="2">
    <location>
        <begin position="443"/>
        <end position="496"/>
    </location>
</feature>
<dbReference type="PANTHER" id="PTHR43215">
    <property type="entry name" value="RADIAL SPOKE HEAD 1 HOMOLOG"/>
    <property type="match status" value="1"/>
</dbReference>
<reference evidence="3" key="1">
    <citation type="submission" date="2021-01" db="EMBL/GenBank/DDBJ databases">
        <authorList>
            <consortium name="Genoscope - CEA"/>
            <person name="William W."/>
        </authorList>
    </citation>
    <scope>NUCLEOTIDE SEQUENCE</scope>
</reference>
<sequence length="496" mass="57969">MGNTCMCQQRISEDYQFEDPQAEDKNLHKKSIVDQHEDKIQREKHDHQKDQQTVDIDPIQLKSYEIEDNRPQGLKPLTIEAQEEFFDQYPVVVKQMIQKLPKLEIEANLSPNYKRIPNIDTHYQLLSGDVYVGQWVEGKPYGLGKIYYIDQSVYEGQVVDGIPDGEGRKIFKDGSIYTGQFKMGDITGKGKFVQFNNGFEYKGEFLCGKPDGIGKETWPDQTTYQGQYKMGKKNGRGTFIWGNRKSQKTGKEESFIGDFQNDLFHGVGRYEWPDGRIYDGEWVEGKMEGKGEFIWQDKRKYIGSYLKDLKSGHGVLEWPNGKNLAGTWRMGKLNGIAVLTIKGKVLEGQNKPEPDRIFLSEWEDGKRIKWINNLSPSPIYSNISYHRNFDERSSQFQQSQYKQDGRKNNNKRQIKTIFQSDNFNIPSEKIDSQFQQTQKQIEQQQQQQSFNINSDSQENQLQKQPYDIIEKNEQELNQNRKEKQIQIHEEQKFDQT</sequence>
<accession>A0A8S1Q857</accession>
<feature type="compositionally biased region" description="Basic and acidic residues" evidence="2">
    <location>
        <begin position="468"/>
        <end position="496"/>
    </location>
</feature>
<evidence type="ECO:0000313" key="3">
    <source>
        <dbReference type="EMBL" id="CAD8110971.1"/>
    </source>
</evidence>
<feature type="region of interest" description="Disordered" evidence="2">
    <location>
        <begin position="15"/>
        <end position="55"/>
    </location>
</feature>
<comment type="caution">
    <text evidence="3">The sequence shown here is derived from an EMBL/GenBank/DDBJ whole genome shotgun (WGS) entry which is preliminary data.</text>
</comment>
<evidence type="ECO:0000256" key="2">
    <source>
        <dbReference type="SAM" id="MobiDB-lite"/>
    </source>
</evidence>
<dbReference type="AlphaFoldDB" id="A0A8S1Q857"/>
<feature type="compositionally biased region" description="Basic and acidic residues" evidence="2">
    <location>
        <begin position="22"/>
        <end position="52"/>
    </location>
</feature>
<dbReference type="SMART" id="SM00698">
    <property type="entry name" value="MORN"/>
    <property type="match status" value="8"/>
</dbReference>
<dbReference type="InterPro" id="IPR003409">
    <property type="entry name" value="MORN"/>
</dbReference>
<protein>
    <recommendedName>
        <fullName evidence="5">MORN repeat protein</fullName>
    </recommendedName>
</protein>
<evidence type="ECO:0000256" key="1">
    <source>
        <dbReference type="ARBA" id="ARBA00022737"/>
    </source>
</evidence>
<dbReference type="Proteomes" id="UP000692954">
    <property type="component" value="Unassembled WGS sequence"/>
</dbReference>
<gene>
    <name evidence="3" type="ORF">PSON_ATCC_30995.1.T0970054</name>
</gene>
<feature type="compositionally biased region" description="Polar residues" evidence="2">
    <location>
        <begin position="449"/>
        <end position="463"/>
    </location>
</feature>
<dbReference type="Pfam" id="PF02493">
    <property type="entry name" value="MORN"/>
    <property type="match status" value="9"/>
</dbReference>
<evidence type="ECO:0008006" key="5">
    <source>
        <dbReference type="Google" id="ProtNLM"/>
    </source>
</evidence>
<dbReference type="PANTHER" id="PTHR43215:SF14">
    <property type="entry name" value="RADIAL SPOKE HEAD 1 HOMOLOG"/>
    <property type="match status" value="1"/>
</dbReference>
<proteinExistence type="predicted"/>
<name>A0A8S1Q857_9CILI</name>
<dbReference type="GO" id="GO:0005829">
    <property type="term" value="C:cytosol"/>
    <property type="evidence" value="ECO:0007669"/>
    <property type="project" value="TreeGrafter"/>
</dbReference>
<keyword evidence="4" id="KW-1185">Reference proteome</keyword>
<dbReference type="OrthoDB" id="203073at2759"/>
<dbReference type="EMBL" id="CAJJDN010000097">
    <property type="protein sequence ID" value="CAD8110971.1"/>
    <property type="molecule type" value="Genomic_DNA"/>
</dbReference>